<feature type="region of interest" description="Disordered" evidence="2">
    <location>
        <begin position="565"/>
        <end position="592"/>
    </location>
</feature>
<dbReference type="EMBL" id="JBHFEH010000004">
    <property type="protein sequence ID" value="KAL2057722.1"/>
    <property type="molecule type" value="Genomic_DNA"/>
</dbReference>
<evidence type="ECO:0000313" key="4">
    <source>
        <dbReference type="Proteomes" id="UP001590951"/>
    </source>
</evidence>
<dbReference type="Proteomes" id="UP001590951">
    <property type="component" value="Unassembled WGS sequence"/>
</dbReference>
<dbReference type="SUPFAM" id="SSF48452">
    <property type="entry name" value="TPR-like"/>
    <property type="match status" value="1"/>
</dbReference>
<keyword evidence="1" id="KW-0802">TPR repeat</keyword>
<accession>A0ABR4BJZ1</accession>
<feature type="region of interest" description="Disordered" evidence="2">
    <location>
        <begin position="253"/>
        <end position="368"/>
    </location>
</feature>
<feature type="compositionally biased region" description="Polar residues" evidence="2">
    <location>
        <begin position="286"/>
        <end position="302"/>
    </location>
</feature>
<feature type="repeat" description="TPR" evidence="1">
    <location>
        <begin position="36"/>
        <end position="69"/>
    </location>
</feature>
<dbReference type="InterPro" id="IPR011990">
    <property type="entry name" value="TPR-like_helical_dom_sf"/>
</dbReference>
<organism evidence="3 4">
    <name type="scientific">Lepraria finkii</name>
    <dbReference type="NCBI Taxonomy" id="1340010"/>
    <lineage>
        <taxon>Eukaryota</taxon>
        <taxon>Fungi</taxon>
        <taxon>Dikarya</taxon>
        <taxon>Ascomycota</taxon>
        <taxon>Pezizomycotina</taxon>
        <taxon>Lecanoromycetes</taxon>
        <taxon>OSLEUM clade</taxon>
        <taxon>Lecanoromycetidae</taxon>
        <taxon>Lecanorales</taxon>
        <taxon>Lecanorineae</taxon>
        <taxon>Stereocaulaceae</taxon>
        <taxon>Lepraria</taxon>
    </lineage>
</organism>
<dbReference type="InterPro" id="IPR051864">
    <property type="entry name" value="NCF2_NOXA1"/>
</dbReference>
<feature type="compositionally biased region" description="Low complexity" evidence="2">
    <location>
        <begin position="326"/>
        <end position="335"/>
    </location>
</feature>
<dbReference type="Gene3D" id="1.25.40.10">
    <property type="entry name" value="Tetratricopeptide repeat domain"/>
    <property type="match status" value="1"/>
</dbReference>
<feature type="compositionally biased region" description="Polar residues" evidence="2">
    <location>
        <begin position="354"/>
        <end position="363"/>
    </location>
</feature>
<feature type="compositionally biased region" description="Gly residues" evidence="2">
    <location>
        <begin position="576"/>
        <end position="592"/>
    </location>
</feature>
<evidence type="ECO:0000313" key="3">
    <source>
        <dbReference type="EMBL" id="KAL2057722.1"/>
    </source>
</evidence>
<dbReference type="Pfam" id="PF00515">
    <property type="entry name" value="TPR_1"/>
    <property type="match status" value="1"/>
</dbReference>
<protein>
    <submittedName>
        <fullName evidence="3">Uncharacterized protein</fullName>
    </submittedName>
</protein>
<feature type="compositionally biased region" description="Basic and acidic residues" evidence="2">
    <location>
        <begin position="565"/>
        <end position="575"/>
    </location>
</feature>
<dbReference type="PANTHER" id="PTHR15175">
    <property type="entry name" value="NEUTROPHIL CYTOSOLIC FACTOR 2, NEUTROPHIL NADPH OXIDASE FACTOR 2"/>
    <property type="match status" value="1"/>
</dbReference>
<comment type="caution">
    <text evidence="3">The sequence shown here is derived from an EMBL/GenBank/DDBJ whole genome shotgun (WGS) entry which is preliminary data.</text>
</comment>
<reference evidence="3 4" key="1">
    <citation type="submission" date="2024-09" db="EMBL/GenBank/DDBJ databases">
        <title>Rethinking Asexuality: The Enigmatic Case of Functional Sexual Genes in Lepraria (Stereocaulaceae).</title>
        <authorList>
            <person name="Doellman M."/>
            <person name="Sun Y."/>
            <person name="Barcenas-Pena A."/>
            <person name="Lumbsch H.T."/>
            <person name="Grewe F."/>
        </authorList>
    </citation>
    <scope>NUCLEOTIDE SEQUENCE [LARGE SCALE GENOMIC DNA]</scope>
    <source>
        <strain evidence="3 4">Grewe 0041</strain>
    </source>
</reference>
<sequence length="592" mass="66200">MSLKQEIETWVQAIGHYDNNEFEEALKVFDSISDTSKILFNCGVIHATLGEHDKAIECYQRAIKRDNYLAVAFFQQGVSNFMVGDYEEALANFNDTLLYLRGNLSIDYDQLGLKFKLYSCEVLFNRGLCYIYLQQKIAGMGDLKYAAQEKVEAERHSVIDEAIAEEAEGYNVFSISVGVIYRPNNAKVKNLKTKDYLGKARLVATSDQSAAYAGSASAEAKAFHAVHNKSMDDRPPGSISFGATNLVKIGLHSRSRQQSEPPVKRNVFPPTPPPDQDRAVRPPIPQATTSPPDNPTTLSNHAPQSPPKPSRPEPLNLDQITSPDPQQQQQQQQQQRPRLGTNRTASEPRGPSNAYRSYSSRESAPQPRRLFMETTPLRSHSNGAEADVDEYPEELYATHPRTKVRSSHQNGDSSSNTQTHRYTTSRTRNRSRSRARRQHYSIDEEPSEDPDGGTTSAHSSLDEFEILHNAGGALSQPHPQPRPRARSSSRRTSSRSRRQPRAYELQLKNIRIKVHCGDDTRYMMLAPEVRFEEFVERVREKCSLRGFKIKTRDEGDLITMGDRDDWGDGCGRGEEGGPGGGGRDGEDGGLGC</sequence>
<feature type="compositionally biased region" description="Polar residues" evidence="2">
    <location>
        <begin position="407"/>
        <end position="420"/>
    </location>
</feature>
<evidence type="ECO:0000256" key="2">
    <source>
        <dbReference type="SAM" id="MobiDB-lite"/>
    </source>
</evidence>
<dbReference type="PANTHER" id="PTHR15175:SF0">
    <property type="entry name" value="SH3 DOMAIN-CONTAINING PROTEIN C23A1.17"/>
    <property type="match status" value="1"/>
</dbReference>
<feature type="region of interest" description="Disordered" evidence="2">
    <location>
        <begin position="399"/>
        <end position="458"/>
    </location>
</feature>
<dbReference type="InterPro" id="IPR019734">
    <property type="entry name" value="TPR_rpt"/>
</dbReference>
<dbReference type="Gene3D" id="3.10.20.90">
    <property type="entry name" value="Phosphatidylinositol 3-kinase Catalytic Subunit, Chain A, domain 1"/>
    <property type="match status" value="1"/>
</dbReference>
<dbReference type="PROSITE" id="PS50005">
    <property type="entry name" value="TPR"/>
    <property type="match status" value="1"/>
</dbReference>
<dbReference type="SUPFAM" id="SSF54277">
    <property type="entry name" value="CAD &amp; PB1 domains"/>
    <property type="match status" value="1"/>
</dbReference>
<feature type="compositionally biased region" description="Basic residues" evidence="2">
    <location>
        <begin position="427"/>
        <end position="439"/>
    </location>
</feature>
<feature type="compositionally biased region" description="Basic residues" evidence="2">
    <location>
        <begin position="481"/>
        <end position="500"/>
    </location>
</feature>
<gene>
    <name evidence="3" type="ORF">ABVK25_002106</name>
</gene>
<name>A0ABR4BJZ1_9LECA</name>
<proteinExistence type="predicted"/>
<dbReference type="SMART" id="SM00028">
    <property type="entry name" value="TPR"/>
    <property type="match status" value="2"/>
</dbReference>
<feature type="region of interest" description="Disordered" evidence="2">
    <location>
        <begin position="471"/>
        <end position="501"/>
    </location>
</feature>
<keyword evidence="4" id="KW-1185">Reference proteome</keyword>
<evidence type="ECO:0000256" key="1">
    <source>
        <dbReference type="PROSITE-ProRule" id="PRU00339"/>
    </source>
</evidence>